<dbReference type="InterPro" id="IPR002104">
    <property type="entry name" value="Integrase_catalytic"/>
</dbReference>
<feature type="active site" evidence="10">
    <location>
        <position position="241"/>
    </location>
</feature>
<evidence type="ECO:0000259" key="12">
    <source>
        <dbReference type="PROSITE" id="PS51898"/>
    </source>
</evidence>
<evidence type="ECO:0000256" key="11">
    <source>
        <dbReference type="NCBIfam" id="TIGR02224"/>
    </source>
</evidence>
<dbReference type="PROSITE" id="PS51898">
    <property type="entry name" value="TYR_RECOMBINASE"/>
    <property type="match status" value="1"/>
</dbReference>
<dbReference type="InterPro" id="IPR050090">
    <property type="entry name" value="Tyrosine_recombinase_XerCD"/>
</dbReference>
<keyword evidence="7 10" id="KW-0238">DNA-binding</keyword>
<feature type="active site" description="O-(3'-phospho-DNA)-tyrosine intermediate" evidence="10">
    <location>
        <position position="373"/>
    </location>
</feature>
<dbReference type="InterPro" id="IPR004107">
    <property type="entry name" value="Integrase_SAM-like_N"/>
</dbReference>
<keyword evidence="4 10" id="KW-0132">Cell division</keyword>
<evidence type="ECO:0000256" key="10">
    <source>
        <dbReference type="HAMAP-Rule" id="MF_01808"/>
    </source>
</evidence>
<keyword evidence="6 10" id="KW-0229">DNA integration</keyword>
<accession>A0ABS2GZR6</accession>
<keyword evidence="8 10" id="KW-0233">DNA recombination</keyword>
<dbReference type="NCBIfam" id="NF040815">
    <property type="entry name" value="recomb_XerA_Arch"/>
    <property type="match status" value="1"/>
</dbReference>
<reference evidence="14 15" key="1">
    <citation type="journal article" date="2021" name="Sci. Rep.">
        <title>The distribution of antibiotic resistance genes in chicken gut microbiota commensals.</title>
        <authorList>
            <person name="Juricova H."/>
            <person name="Matiasovicova J."/>
            <person name="Kubasova T."/>
            <person name="Cejkova D."/>
            <person name="Rychlik I."/>
        </authorList>
    </citation>
    <scope>NUCLEOTIDE SEQUENCE [LARGE SCALE GENOMIC DNA]</scope>
    <source>
        <strain evidence="14 15">An574</strain>
    </source>
</reference>
<dbReference type="InterPro" id="IPR023009">
    <property type="entry name" value="Tyrosine_recombinase_XerC/XerD"/>
</dbReference>
<dbReference type="PROSITE" id="PS51900">
    <property type="entry name" value="CB"/>
    <property type="match status" value="1"/>
</dbReference>
<dbReference type="PANTHER" id="PTHR30349">
    <property type="entry name" value="PHAGE INTEGRASE-RELATED"/>
    <property type="match status" value="1"/>
</dbReference>
<dbReference type="InterPro" id="IPR013762">
    <property type="entry name" value="Integrase-like_cat_sf"/>
</dbReference>
<evidence type="ECO:0000256" key="9">
    <source>
        <dbReference type="ARBA" id="ARBA00023306"/>
    </source>
</evidence>
<dbReference type="SUPFAM" id="SSF56349">
    <property type="entry name" value="DNA breaking-rejoining enzymes"/>
    <property type="match status" value="1"/>
</dbReference>
<feature type="active site" evidence="10">
    <location>
        <position position="364"/>
    </location>
</feature>
<gene>
    <name evidence="10 14" type="primary">xerC</name>
    <name evidence="14" type="ORF">H5975_06435</name>
</gene>
<comment type="function">
    <text evidence="10">Site-specific tyrosine recombinase, which acts by catalyzing the cutting and rejoining of the recombining DNA molecules. The XerC-XerD complex is essential to convert dimers of the bacterial chromosome into monomers to permit their segregation at cell division. It also contributes to the segregational stability of plasmids.</text>
</comment>
<evidence type="ECO:0000256" key="1">
    <source>
        <dbReference type="ARBA" id="ARBA00004496"/>
    </source>
</evidence>
<feature type="active site" evidence="10">
    <location>
        <position position="341"/>
    </location>
</feature>
<dbReference type="HAMAP" id="MF_01808">
    <property type="entry name" value="Recomb_XerC_XerD"/>
    <property type="match status" value="1"/>
</dbReference>
<evidence type="ECO:0000256" key="2">
    <source>
        <dbReference type="ARBA" id="ARBA00006657"/>
    </source>
</evidence>
<evidence type="ECO:0000259" key="13">
    <source>
        <dbReference type="PROSITE" id="PS51900"/>
    </source>
</evidence>
<feature type="domain" description="Tyr recombinase" evidence="12">
    <location>
        <begin position="200"/>
        <end position="386"/>
    </location>
</feature>
<dbReference type="CDD" id="cd00798">
    <property type="entry name" value="INT_XerDC_C"/>
    <property type="match status" value="1"/>
</dbReference>
<feature type="active site" evidence="10">
    <location>
        <position position="338"/>
    </location>
</feature>
<dbReference type="Pfam" id="PF02899">
    <property type="entry name" value="Phage_int_SAM_1"/>
    <property type="match status" value="1"/>
</dbReference>
<dbReference type="InterPro" id="IPR011010">
    <property type="entry name" value="DNA_brk_join_enz"/>
</dbReference>
<protein>
    <recommendedName>
        <fullName evidence="10 11">Tyrosine recombinase XerC</fullName>
    </recommendedName>
</protein>
<comment type="subcellular location">
    <subcellularLocation>
        <location evidence="1 10">Cytoplasm</location>
    </subcellularLocation>
</comment>
<comment type="subunit">
    <text evidence="10">Forms a cyclic heterotetrameric complex composed of two molecules of XerC and two molecules of XerD.</text>
</comment>
<dbReference type="Gene3D" id="1.10.150.130">
    <property type="match status" value="1"/>
</dbReference>
<evidence type="ECO:0000256" key="4">
    <source>
        <dbReference type="ARBA" id="ARBA00022618"/>
    </source>
</evidence>
<evidence type="ECO:0000313" key="14">
    <source>
        <dbReference type="EMBL" id="MBM6941103.1"/>
    </source>
</evidence>
<proteinExistence type="inferred from homology"/>
<keyword evidence="5 10" id="KW-0159">Chromosome partition</keyword>
<keyword evidence="9 10" id="KW-0131">Cell cycle</keyword>
<keyword evidence="3 10" id="KW-0963">Cytoplasm</keyword>
<feature type="domain" description="Core-binding (CB)" evidence="13">
    <location>
        <begin position="92"/>
        <end position="179"/>
    </location>
</feature>
<dbReference type="InterPro" id="IPR011931">
    <property type="entry name" value="Recomb_XerC"/>
</dbReference>
<keyword evidence="15" id="KW-1185">Reference proteome</keyword>
<dbReference type="InterPro" id="IPR010998">
    <property type="entry name" value="Integrase_recombinase_N"/>
</dbReference>
<comment type="similarity">
    <text evidence="2 10">Belongs to the 'phage' integrase family. XerC subfamily.</text>
</comment>
<evidence type="ECO:0000256" key="3">
    <source>
        <dbReference type="ARBA" id="ARBA00022490"/>
    </source>
</evidence>
<organism evidence="14 15">
    <name type="scientific">Limosilactobacillus coleohominis</name>
    <dbReference type="NCBI Taxonomy" id="181675"/>
    <lineage>
        <taxon>Bacteria</taxon>
        <taxon>Bacillati</taxon>
        <taxon>Bacillota</taxon>
        <taxon>Bacilli</taxon>
        <taxon>Lactobacillales</taxon>
        <taxon>Lactobacillaceae</taxon>
        <taxon>Limosilactobacillus</taxon>
    </lineage>
</organism>
<evidence type="ECO:0000256" key="6">
    <source>
        <dbReference type="ARBA" id="ARBA00022908"/>
    </source>
</evidence>
<evidence type="ECO:0000256" key="5">
    <source>
        <dbReference type="ARBA" id="ARBA00022829"/>
    </source>
</evidence>
<dbReference type="NCBIfam" id="NF001399">
    <property type="entry name" value="PRK00283.1"/>
    <property type="match status" value="1"/>
</dbReference>
<dbReference type="Gene3D" id="1.10.443.10">
    <property type="entry name" value="Intergrase catalytic core"/>
    <property type="match status" value="1"/>
</dbReference>
<dbReference type="InterPro" id="IPR044068">
    <property type="entry name" value="CB"/>
</dbReference>
<dbReference type="PANTHER" id="PTHR30349:SF77">
    <property type="entry name" value="TYROSINE RECOMBINASE XERC"/>
    <property type="match status" value="1"/>
</dbReference>
<evidence type="ECO:0000256" key="7">
    <source>
        <dbReference type="ARBA" id="ARBA00023125"/>
    </source>
</evidence>
<dbReference type="NCBIfam" id="TIGR02224">
    <property type="entry name" value="recomb_XerC"/>
    <property type="match status" value="1"/>
</dbReference>
<dbReference type="Pfam" id="PF00589">
    <property type="entry name" value="Phage_integrase"/>
    <property type="match status" value="1"/>
</dbReference>
<name>A0ABS2GZR6_9LACO</name>
<sequence>MENQVKKIIVQQYQLTKPKESLDNILHAAERFENFFSEVSSFEGWKKVTVSDFSSFLSSLNQDHTDHDEIVRLVTSLDDLGIILQDAQFLTNNPFNLASVFALYLDGERQASEATVKGYENDLKMMRRFLVTNHRWAGWLQINMQDIQVYLTHLNDLRRQWTTINRELASLRTFYNFLLTNDLVNNNPFEEVKVKTHARNLPRYFYSSEMNALFNAADGEGKPLDFRNRAIIELLYATGMRVSECAQLKLSQIQWDVQLILVHGKGDKERYVPFGNYAKDALHKYMTECREILMDKYHTDHDIMFINSHGRPITSEGIEYILNQIVKRSSLNTHIHPHMLRHSFATAMLNNGADIRSVQELLGHSSLSTTQIYTHVTQENLQKTYMQLFPRAKATKENEK</sequence>
<dbReference type="EMBL" id="JACJKU010000066">
    <property type="protein sequence ID" value="MBM6941103.1"/>
    <property type="molecule type" value="Genomic_DNA"/>
</dbReference>
<feature type="active site" evidence="10">
    <location>
        <position position="265"/>
    </location>
</feature>
<evidence type="ECO:0000256" key="8">
    <source>
        <dbReference type="ARBA" id="ARBA00023172"/>
    </source>
</evidence>
<evidence type="ECO:0000313" key="15">
    <source>
        <dbReference type="Proteomes" id="UP000785625"/>
    </source>
</evidence>
<comment type="caution">
    <text evidence="14">The sequence shown here is derived from an EMBL/GenBank/DDBJ whole genome shotgun (WGS) entry which is preliminary data.</text>
</comment>
<dbReference type="Proteomes" id="UP000785625">
    <property type="component" value="Unassembled WGS sequence"/>
</dbReference>